<feature type="chain" id="PRO_5047373392" evidence="3">
    <location>
        <begin position="26"/>
        <end position="167"/>
    </location>
</feature>
<sequence length="167" mass="19190">MQARFLAYGLAAVVAAGAVGTPAAAASHMDAASSWDHLAQCEANGNWHINSGNGYYGGLQFSGHTWRAYGGGAYASRADRASRSQQIEIASRVLSRQGLSAWPGCSGRTALGDDSHVSRGYWRRTYRYGFLRHHYRFHAHHRRWLRGHRHHHHRFHWRHRHHRYWFH</sequence>
<gene>
    <name evidence="5" type="ORF">P3G67_21345</name>
</gene>
<name>A0ABT5ZPH0_9ACTN</name>
<dbReference type="Pfam" id="PF06737">
    <property type="entry name" value="Transglycosylas"/>
    <property type="match status" value="1"/>
</dbReference>
<comment type="caution">
    <text evidence="5">The sequence shown here is derived from an EMBL/GenBank/DDBJ whole genome shotgun (WGS) entry which is preliminary data.</text>
</comment>
<evidence type="ECO:0000313" key="5">
    <source>
        <dbReference type="EMBL" id="MDF3291725.1"/>
    </source>
</evidence>
<proteinExistence type="inferred from homology"/>
<evidence type="ECO:0000256" key="2">
    <source>
        <dbReference type="ARBA" id="ARBA00022801"/>
    </source>
</evidence>
<dbReference type="CDD" id="cd13925">
    <property type="entry name" value="RPF"/>
    <property type="match status" value="1"/>
</dbReference>
<feature type="signal peptide" evidence="3">
    <location>
        <begin position="1"/>
        <end position="25"/>
    </location>
</feature>
<dbReference type="InterPro" id="IPR023346">
    <property type="entry name" value="Lysozyme-like_dom_sf"/>
</dbReference>
<dbReference type="Gene3D" id="1.10.530.10">
    <property type="match status" value="1"/>
</dbReference>
<dbReference type="InterPro" id="IPR010618">
    <property type="entry name" value="RPF"/>
</dbReference>
<dbReference type="SUPFAM" id="SSF53955">
    <property type="entry name" value="Lysozyme-like"/>
    <property type="match status" value="1"/>
</dbReference>
<reference evidence="5 6" key="1">
    <citation type="submission" date="2023-03" db="EMBL/GenBank/DDBJ databases">
        <title>Draft genome sequence of Streptomyces sp. RB6PN23 isolated from peat swamp forest in Thailand.</title>
        <authorList>
            <person name="Klaysubun C."/>
            <person name="Duangmal K."/>
        </authorList>
    </citation>
    <scope>NUCLEOTIDE SEQUENCE [LARGE SCALE GENOMIC DNA]</scope>
    <source>
        <strain evidence="5 6">RB6PN23</strain>
    </source>
</reference>
<feature type="domain" description="Resuscitation-promoting factor core lysozyme-like" evidence="4">
    <location>
        <begin position="32"/>
        <end position="105"/>
    </location>
</feature>
<evidence type="ECO:0000256" key="3">
    <source>
        <dbReference type="SAM" id="SignalP"/>
    </source>
</evidence>
<evidence type="ECO:0000256" key="1">
    <source>
        <dbReference type="ARBA" id="ARBA00010830"/>
    </source>
</evidence>
<dbReference type="RefSeq" id="WP_269858576.1">
    <property type="nucleotide sequence ID" value="NZ_JARJBC010000014.1"/>
</dbReference>
<dbReference type="Proteomes" id="UP001216579">
    <property type="component" value="Unassembled WGS sequence"/>
</dbReference>
<comment type="similarity">
    <text evidence="1">Belongs to the transglycosylase family. Rpf subfamily.</text>
</comment>
<organism evidence="5 6">
    <name type="scientific">Streptomyces silvisoli</name>
    <dbReference type="NCBI Taxonomy" id="3034235"/>
    <lineage>
        <taxon>Bacteria</taxon>
        <taxon>Bacillati</taxon>
        <taxon>Actinomycetota</taxon>
        <taxon>Actinomycetes</taxon>
        <taxon>Kitasatosporales</taxon>
        <taxon>Streptomycetaceae</taxon>
        <taxon>Streptomyces</taxon>
    </lineage>
</organism>
<evidence type="ECO:0000313" key="6">
    <source>
        <dbReference type="Proteomes" id="UP001216579"/>
    </source>
</evidence>
<keyword evidence="3" id="KW-0732">Signal</keyword>
<protein>
    <submittedName>
        <fullName evidence="5">Transglycosylase family protein</fullName>
    </submittedName>
</protein>
<keyword evidence="6" id="KW-1185">Reference proteome</keyword>
<accession>A0ABT5ZPH0</accession>
<evidence type="ECO:0000259" key="4">
    <source>
        <dbReference type="Pfam" id="PF06737"/>
    </source>
</evidence>
<keyword evidence="2" id="KW-0378">Hydrolase</keyword>
<dbReference type="EMBL" id="JARJBC010000014">
    <property type="protein sequence ID" value="MDF3291725.1"/>
    <property type="molecule type" value="Genomic_DNA"/>
</dbReference>